<proteinExistence type="inferred from homology"/>
<evidence type="ECO:0000256" key="1">
    <source>
        <dbReference type="ARBA" id="ARBA00009437"/>
    </source>
</evidence>
<dbReference type="PROSITE" id="PS50931">
    <property type="entry name" value="HTH_LYSR"/>
    <property type="match status" value="1"/>
</dbReference>
<feature type="domain" description="HTH lysR-type" evidence="5">
    <location>
        <begin position="1"/>
        <end position="59"/>
    </location>
</feature>
<keyword evidence="3" id="KW-0238">DNA-binding</keyword>
<comment type="similarity">
    <text evidence="1">Belongs to the LysR transcriptional regulatory family.</text>
</comment>
<dbReference type="PRINTS" id="PR00039">
    <property type="entry name" value="HTHLYSR"/>
</dbReference>
<dbReference type="Pfam" id="PF03466">
    <property type="entry name" value="LysR_substrate"/>
    <property type="match status" value="1"/>
</dbReference>
<evidence type="ECO:0000259" key="5">
    <source>
        <dbReference type="PROSITE" id="PS50931"/>
    </source>
</evidence>
<dbReference type="GO" id="GO:0000976">
    <property type="term" value="F:transcription cis-regulatory region binding"/>
    <property type="evidence" value="ECO:0007669"/>
    <property type="project" value="TreeGrafter"/>
</dbReference>
<dbReference type="InterPro" id="IPR036390">
    <property type="entry name" value="WH_DNA-bd_sf"/>
</dbReference>
<evidence type="ECO:0000256" key="3">
    <source>
        <dbReference type="ARBA" id="ARBA00023125"/>
    </source>
</evidence>
<dbReference type="InterPro" id="IPR037423">
    <property type="entry name" value="CysB_PBP2"/>
</dbReference>
<dbReference type="STRING" id="52442.SAMN05421880_12120"/>
<dbReference type="Pfam" id="PF00126">
    <property type="entry name" value="HTH_1"/>
    <property type="match status" value="1"/>
</dbReference>
<dbReference type="InterPro" id="IPR036388">
    <property type="entry name" value="WH-like_DNA-bd_sf"/>
</dbReference>
<dbReference type="NCBIfam" id="NF009327">
    <property type="entry name" value="PRK12684.1"/>
    <property type="match status" value="1"/>
</dbReference>
<sequence>MNFQQLRILSETVRQRYNLTEVANALFTSQSGVSKHIKDLEDELGIELFVRKGKRLMGLTEPGKELIKIVDRILLDTRNIKRLAEQFSQHDQGQLTVATTHTQAQYALPSVVAQFKRLFPKVHLVLHQSSPSEIVSMLLDGQADIGIATEALESTVELVSYPYYTWHHTIIVPAGHPLQAVQPLTLEAIAAFPIITYHQGFTGRSRIDQAFAQAGLIPDIAMSALDADVIKTYVALGLGVGIIASVAFVPERDLLLVKLDASHLFEKNTTYISIRQNHYLRDYAHCFIELCIPTLSESFKARDYLR</sequence>
<dbReference type="AlphaFoldDB" id="A0A1I4RW67"/>
<reference evidence="6 7" key="1">
    <citation type="submission" date="2016-10" db="EMBL/GenBank/DDBJ databases">
        <authorList>
            <person name="de Groot N.N."/>
        </authorList>
    </citation>
    <scope>NUCLEOTIDE SEQUENCE [LARGE SCALE GENOMIC DNA]</scope>
    <source>
        <strain evidence="6 7">Nm146</strain>
    </source>
</reference>
<dbReference type="SUPFAM" id="SSF53850">
    <property type="entry name" value="Periplasmic binding protein-like II"/>
    <property type="match status" value="1"/>
</dbReference>
<dbReference type="RefSeq" id="WP_090670181.1">
    <property type="nucleotide sequence ID" value="NZ_FOUF01000021.1"/>
</dbReference>
<dbReference type="SUPFAM" id="SSF46785">
    <property type="entry name" value="Winged helix' DNA-binding domain"/>
    <property type="match status" value="1"/>
</dbReference>
<evidence type="ECO:0000313" key="6">
    <source>
        <dbReference type="EMBL" id="SFM56497.1"/>
    </source>
</evidence>
<keyword evidence="2" id="KW-0805">Transcription regulation</keyword>
<dbReference type="Gene3D" id="3.40.190.10">
    <property type="entry name" value="Periplasmic binding protein-like II"/>
    <property type="match status" value="2"/>
</dbReference>
<dbReference type="Proteomes" id="UP000199561">
    <property type="component" value="Unassembled WGS sequence"/>
</dbReference>
<dbReference type="InterPro" id="IPR011991">
    <property type="entry name" value="ArsR-like_HTH"/>
</dbReference>
<dbReference type="InterPro" id="IPR005119">
    <property type="entry name" value="LysR_subst-bd"/>
</dbReference>
<dbReference type="PANTHER" id="PTHR30126:SF6">
    <property type="entry name" value="HTH-TYPE TRANSCRIPTIONAL REGULATOR CYSB-RELATED"/>
    <property type="match status" value="1"/>
</dbReference>
<dbReference type="InterPro" id="IPR000847">
    <property type="entry name" value="LysR_HTH_N"/>
</dbReference>
<dbReference type="EMBL" id="FOUF01000021">
    <property type="protein sequence ID" value="SFM56497.1"/>
    <property type="molecule type" value="Genomic_DNA"/>
</dbReference>
<name>A0A1I4RW67_9PROT</name>
<evidence type="ECO:0000256" key="2">
    <source>
        <dbReference type="ARBA" id="ARBA00023015"/>
    </source>
</evidence>
<accession>A0A1I4RW67</accession>
<dbReference type="Gene3D" id="1.10.10.10">
    <property type="entry name" value="Winged helix-like DNA-binding domain superfamily/Winged helix DNA-binding domain"/>
    <property type="match status" value="1"/>
</dbReference>
<evidence type="ECO:0000313" key="7">
    <source>
        <dbReference type="Proteomes" id="UP000199561"/>
    </source>
</evidence>
<organism evidence="6 7">
    <name type="scientific">Nitrosomonas nitrosa</name>
    <dbReference type="NCBI Taxonomy" id="52442"/>
    <lineage>
        <taxon>Bacteria</taxon>
        <taxon>Pseudomonadati</taxon>
        <taxon>Pseudomonadota</taxon>
        <taxon>Betaproteobacteria</taxon>
        <taxon>Nitrosomonadales</taxon>
        <taxon>Nitrosomonadaceae</taxon>
        <taxon>Nitrosomonas</taxon>
    </lineage>
</organism>
<dbReference type="CDD" id="cd00090">
    <property type="entry name" value="HTH_ARSR"/>
    <property type="match status" value="1"/>
</dbReference>
<gene>
    <name evidence="6" type="ORF">SAMN05421880_12120</name>
</gene>
<dbReference type="CDD" id="cd08413">
    <property type="entry name" value="PBP2_CysB_like"/>
    <property type="match status" value="1"/>
</dbReference>
<dbReference type="GO" id="GO:0003700">
    <property type="term" value="F:DNA-binding transcription factor activity"/>
    <property type="evidence" value="ECO:0007669"/>
    <property type="project" value="InterPro"/>
</dbReference>
<keyword evidence="7" id="KW-1185">Reference proteome</keyword>
<keyword evidence="4" id="KW-0804">Transcription</keyword>
<dbReference type="PANTHER" id="PTHR30126">
    <property type="entry name" value="HTH-TYPE TRANSCRIPTIONAL REGULATOR"/>
    <property type="match status" value="1"/>
</dbReference>
<dbReference type="GO" id="GO:0019344">
    <property type="term" value="P:cysteine biosynthetic process"/>
    <property type="evidence" value="ECO:0007669"/>
    <property type="project" value="TreeGrafter"/>
</dbReference>
<protein>
    <submittedName>
        <fullName evidence="6">LysR family transcriptional regulator, cys regulon transcriptional activator</fullName>
    </submittedName>
</protein>
<evidence type="ECO:0000256" key="4">
    <source>
        <dbReference type="ARBA" id="ARBA00023163"/>
    </source>
</evidence>